<dbReference type="Proteomes" id="UP000299102">
    <property type="component" value="Unassembled WGS sequence"/>
</dbReference>
<keyword evidence="3" id="KW-1185">Reference proteome</keyword>
<evidence type="ECO:0000256" key="1">
    <source>
        <dbReference type="SAM" id="MobiDB-lite"/>
    </source>
</evidence>
<sequence length="172" mass="19241">MTSLQSEPRIVDSGKIKSGTGIGNEQRTRIETGSIIDAESERGARSKPRKSRSKLEPIRESSSGMESIKTMKESKSCKCSPTRVNNRHGWQKLDYLSDHQIRLQYVTSHWHYKFFSESTAASELCHSCKKIPTPKKVAKAAISIVDECAKWSAARAGAGRDIGWHFIVFNSL</sequence>
<evidence type="ECO:0000313" key="2">
    <source>
        <dbReference type="EMBL" id="GBP29503.1"/>
    </source>
</evidence>
<proteinExistence type="predicted"/>
<accession>A0A4C1USQ3</accession>
<organism evidence="2 3">
    <name type="scientific">Eumeta variegata</name>
    <name type="common">Bagworm moth</name>
    <name type="synonym">Eumeta japonica</name>
    <dbReference type="NCBI Taxonomy" id="151549"/>
    <lineage>
        <taxon>Eukaryota</taxon>
        <taxon>Metazoa</taxon>
        <taxon>Ecdysozoa</taxon>
        <taxon>Arthropoda</taxon>
        <taxon>Hexapoda</taxon>
        <taxon>Insecta</taxon>
        <taxon>Pterygota</taxon>
        <taxon>Neoptera</taxon>
        <taxon>Endopterygota</taxon>
        <taxon>Lepidoptera</taxon>
        <taxon>Glossata</taxon>
        <taxon>Ditrysia</taxon>
        <taxon>Tineoidea</taxon>
        <taxon>Psychidae</taxon>
        <taxon>Oiketicinae</taxon>
        <taxon>Eumeta</taxon>
    </lineage>
</organism>
<dbReference type="AlphaFoldDB" id="A0A4C1USQ3"/>
<feature type="region of interest" description="Disordered" evidence="1">
    <location>
        <begin position="1"/>
        <end position="80"/>
    </location>
</feature>
<name>A0A4C1USQ3_EUMVA</name>
<protein>
    <submittedName>
        <fullName evidence="2">Uncharacterized protein</fullName>
    </submittedName>
</protein>
<dbReference type="EMBL" id="BGZK01000221">
    <property type="protein sequence ID" value="GBP29503.1"/>
    <property type="molecule type" value="Genomic_DNA"/>
</dbReference>
<comment type="caution">
    <text evidence="2">The sequence shown here is derived from an EMBL/GenBank/DDBJ whole genome shotgun (WGS) entry which is preliminary data.</text>
</comment>
<reference evidence="2 3" key="1">
    <citation type="journal article" date="2019" name="Commun. Biol.">
        <title>The bagworm genome reveals a unique fibroin gene that provides high tensile strength.</title>
        <authorList>
            <person name="Kono N."/>
            <person name="Nakamura H."/>
            <person name="Ohtoshi R."/>
            <person name="Tomita M."/>
            <person name="Numata K."/>
            <person name="Arakawa K."/>
        </authorList>
    </citation>
    <scope>NUCLEOTIDE SEQUENCE [LARGE SCALE GENOMIC DNA]</scope>
</reference>
<evidence type="ECO:0000313" key="3">
    <source>
        <dbReference type="Proteomes" id="UP000299102"/>
    </source>
</evidence>
<gene>
    <name evidence="2" type="ORF">EVAR_93300_1</name>
</gene>